<dbReference type="RefSeq" id="WP_079389503.1">
    <property type="nucleotide sequence ID" value="NZ_JBCIXO010000389.1"/>
</dbReference>
<protein>
    <submittedName>
        <fullName evidence="3">Glycosyltransferase</fullName>
        <ecNumber evidence="3">2.4.-.-</ecNumber>
    </submittedName>
</protein>
<keyword evidence="3" id="KW-0808">Transferase</keyword>
<evidence type="ECO:0000256" key="1">
    <source>
        <dbReference type="ARBA" id="ARBA00022519"/>
    </source>
</evidence>
<evidence type="ECO:0000313" key="3">
    <source>
        <dbReference type="EMBL" id="WOS79980.1"/>
    </source>
</evidence>
<gene>
    <name evidence="3" type="ORF">L4V69_12720</name>
</gene>
<dbReference type="InterPro" id="IPR029044">
    <property type="entry name" value="Nucleotide-diphossugar_trans"/>
</dbReference>
<dbReference type="Gene3D" id="3.90.550.10">
    <property type="entry name" value="Spore Coat Polysaccharide Biosynthesis Protein SpsA, Chain A"/>
    <property type="match status" value="1"/>
</dbReference>
<keyword evidence="1" id="KW-0472">Membrane</keyword>
<dbReference type="Pfam" id="PF00535">
    <property type="entry name" value="Glycos_transf_2"/>
    <property type="match status" value="1"/>
</dbReference>
<dbReference type="InterPro" id="IPR001173">
    <property type="entry name" value="Glyco_trans_2-like"/>
</dbReference>
<reference evidence="3" key="2">
    <citation type="submission" date="2023-10" db="EMBL/GenBank/DDBJ databases">
        <title>Pathogen: clinical or host-associated sample.</title>
        <authorList>
            <person name="Hergert J."/>
            <person name="Casey R."/>
            <person name="Wagner J."/>
            <person name="Young E.L."/>
            <person name="Oakeson K.F."/>
        </authorList>
    </citation>
    <scope>NUCLEOTIDE SEQUENCE</scope>
    <source>
        <strain evidence="3">2021CK-01020</strain>
    </source>
</reference>
<evidence type="ECO:0000313" key="4">
    <source>
        <dbReference type="Proteomes" id="UP001297540"/>
    </source>
</evidence>
<keyword evidence="1" id="KW-0997">Cell inner membrane</keyword>
<feature type="domain" description="Glycosyltransferase 2-like" evidence="2">
    <location>
        <begin position="4"/>
        <end position="47"/>
    </location>
</feature>
<dbReference type="GO" id="GO:0016757">
    <property type="term" value="F:glycosyltransferase activity"/>
    <property type="evidence" value="ECO:0007669"/>
    <property type="project" value="UniProtKB-KW"/>
</dbReference>
<dbReference type="Proteomes" id="UP001297540">
    <property type="component" value="Chromosome"/>
</dbReference>
<keyword evidence="3" id="KW-0328">Glycosyltransferase</keyword>
<organism evidence="3 4">
    <name type="scientific">Pseudomonas aeruginosa</name>
    <dbReference type="NCBI Taxonomy" id="287"/>
    <lineage>
        <taxon>Bacteria</taxon>
        <taxon>Pseudomonadati</taxon>
        <taxon>Pseudomonadota</taxon>
        <taxon>Gammaproteobacteria</taxon>
        <taxon>Pseudomonadales</taxon>
        <taxon>Pseudomonadaceae</taxon>
        <taxon>Pseudomonas</taxon>
    </lineage>
</organism>
<name>A0AAQ3R188_PSEAI</name>
<accession>A0AAQ3R188</accession>
<dbReference type="SUPFAM" id="SSF53448">
    <property type="entry name" value="Nucleotide-diphospho-sugar transferases"/>
    <property type="match status" value="1"/>
</dbReference>
<dbReference type="AlphaFoldDB" id="A0AAQ3R188"/>
<evidence type="ECO:0000259" key="2">
    <source>
        <dbReference type="Pfam" id="PF00535"/>
    </source>
</evidence>
<reference evidence="3" key="1">
    <citation type="submission" date="2023-06" db="EMBL/GenBank/DDBJ databases">
        <authorList>
            <consortium name="Clinical and Environmental Microbiology Branch: Whole genome sequencing antimicrobial resistance pathogens in the healthcare setting"/>
        </authorList>
    </citation>
    <scope>NUCLEOTIDE SEQUENCE</scope>
    <source>
        <strain evidence="3">2021CK-01020</strain>
    </source>
</reference>
<sequence>MLLSVVVSTWRRPKELKLVLAGLVAQSLAFKDFEVIVVDSNSGDETP</sequence>
<dbReference type="EMBL" id="CP136986">
    <property type="protein sequence ID" value="WOS79980.1"/>
    <property type="molecule type" value="Genomic_DNA"/>
</dbReference>
<dbReference type="EC" id="2.4.-.-" evidence="3"/>
<proteinExistence type="predicted"/>
<keyword evidence="1" id="KW-1003">Cell membrane</keyword>